<dbReference type="PANTHER" id="PTHR30287:SF1">
    <property type="entry name" value="INNER MEMBRANE PROTEIN"/>
    <property type="match status" value="1"/>
</dbReference>
<accession>A0A7X0DLD6</accession>
<keyword evidence="2" id="KW-1003">Cell membrane</keyword>
<feature type="transmembrane region" description="Helical" evidence="6">
    <location>
        <begin position="375"/>
        <end position="398"/>
    </location>
</feature>
<keyword evidence="4 6" id="KW-1133">Transmembrane helix</keyword>
<keyword evidence="3 6" id="KW-0812">Transmembrane</keyword>
<feature type="transmembrane region" description="Helical" evidence="6">
    <location>
        <begin position="427"/>
        <end position="446"/>
    </location>
</feature>
<keyword evidence="9" id="KW-1185">Reference proteome</keyword>
<evidence type="ECO:0000313" key="8">
    <source>
        <dbReference type="EMBL" id="MBB6209880.1"/>
    </source>
</evidence>
<feature type="transmembrane region" description="Helical" evidence="6">
    <location>
        <begin position="746"/>
        <end position="767"/>
    </location>
</feature>
<feature type="transmembrane region" description="Helical" evidence="6">
    <location>
        <begin position="329"/>
        <end position="355"/>
    </location>
</feature>
<dbReference type="Pfam" id="PF02687">
    <property type="entry name" value="FtsX"/>
    <property type="match status" value="2"/>
</dbReference>
<reference evidence="8 9" key="1">
    <citation type="submission" date="2020-08" db="EMBL/GenBank/DDBJ databases">
        <title>Genomic Encyclopedia of Type Strains, Phase IV (KMG-IV): sequencing the most valuable type-strain genomes for metagenomic binning, comparative biology and taxonomic classification.</title>
        <authorList>
            <person name="Goeker M."/>
        </authorList>
    </citation>
    <scope>NUCLEOTIDE SEQUENCE [LARGE SCALE GENOMIC DNA]</scope>
    <source>
        <strain evidence="8 9">DSM 11590</strain>
    </source>
</reference>
<dbReference type="Proteomes" id="UP000544872">
    <property type="component" value="Unassembled WGS sequence"/>
</dbReference>
<evidence type="ECO:0000256" key="6">
    <source>
        <dbReference type="SAM" id="Phobius"/>
    </source>
</evidence>
<evidence type="ECO:0000256" key="1">
    <source>
        <dbReference type="ARBA" id="ARBA00004651"/>
    </source>
</evidence>
<dbReference type="AlphaFoldDB" id="A0A7X0DLD6"/>
<feature type="domain" description="ABC3 transporter permease C-terminal" evidence="7">
    <location>
        <begin position="290"/>
        <end position="406"/>
    </location>
</feature>
<feature type="domain" description="ABC3 transporter permease C-terminal" evidence="7">
    <location>
        <begin position="751"/>
        <end position="862"/>
    </location>
</feature>
<dbReference type="EMBL" id="JACIIX010000003">
    <property type="protein sequence ID" value="MBB6209880.1"/>
    <property type="molecule type" value="Genomic_DNA"/>
</dbReference>
<evidence type="ECO:0000256" key="3">
    <source>
        <dbReference type="ARBA" id="ARBA00022692"/>
    </source>
</evidence>
<feature type="transmembrane region" description="Helical" evidence="6">
    <location>
        <begin position="452"/>
        <end position="477"/>
    </location>
</feature>
<dbReference type="InterPro" id="IPR003838">
    <property type="entry name" value="ABC3_permease_C"/>
</dbReference>
<comment type="caution">
    <text evidence="8">The sequence shown here is derived from an EMBL/GenBank/DDBJ whole genome shotgun (WGS) entry which is preliminary data.</text>
</comment>
<dbReference type="PANTHER" id="PTHR30287">
    <property type="entry name" value="MEMBRANE COMPONENT OF PREDICTED ABC SUPERFAMILY METABOLITE UPTAKE TRANSPORTER"/>
    <property type="match status" value="1"/>
</dbReference>
<feature type="transmembrane region" description="Helical" evidence="6">
    <location>
        <begin position="39"/>
        <end position="59"/>
    </location>
</feature>
<dbReference type="GO" id="GO:0005886">
    <property type="term" value="C:plasma membrane"/>
    <property type="evidence" value="ECO:0007669"/>
    <property type="project" value="UniProtKB-SubCell"/>
</dbReference>
<keyword evidence="5 6" id="KW-0472">Membrane</keyword>
<dbReference type="RefSeq" id="WP_184262494.1">
    <property type="nucleotide sequence ID" value="NZ_JACIIX010000003.1"/>
</dbReference>
<feature type="transmembrane region" description="Helical" evidence="6">
    <location>
        <begin position="833"/>
        <end position="853"/>
    </location>
</feature>
<feature type="transmembrane region" description="Helical" evidence="6">
    <location>
        <begin position="283"/>
        <end position="309"/>
    </location>
</feature>
<feature type="transmembrane region" description="Helical" evidence="6">
    <location>
        <begin position="800"/>
        <end position="821"/>
    </location>
</feature>
<gene>
    <name evidence="8" type="ORF">FHS48_001288</name>
</gene>
<evidence type="ECO:0000256" key="5">
    <source>
        <dbReference type="ARBA" id="ARBA00023136"/>
    </source>
</evidence>
<evidence type="ECO:0000313" key="9">
    <source>
        <dbReference type="Proteomes" id="UP000544872"/>
    </source>
</evidence>
<evidence type="ECO:0000259" key="7">
    <source>
        <dbReference type="Pfam" id="PF02687"/>
    </source>
</evidence>
<sequence length="870" mass="90979">MPPPSPLPRSAASVSGWSLAWRLGWRDLRGGLAANLRGLWVLVACLALGVFAIAAAGSMRSAVEAGLARDARILLGGDLEIRMTYRALDPVQRQALSLHGRLTDLREFRATVRRGEGEAEQRAFSELKAIDPATYPLYGTVELDPPLPLAEVLRPETLPDGTVVSGAVAEAGLLDRLGATVGGEVMVGEARVRIRAVLVSEPDRVASVMAFGPRLLVGPGTIEASGLDLPGALIRNVTKLRVEDGSAVPDLIRALNARFPEAGWDLRGVDAATPGLDRFLGNITLFLTLVGLTALLSGGVGVANAVMAFMDSRRQTVAIFKTLGASGALVFRISLLQILTLALIGVTIGLAAGAGLPWGLGPLVAPFLPARMEPALYPVPLLTAGAFGLLVTLVFGLWPLAQAYRVPATALFRSLLAPVSGWPRGRFALGVGLAAAVLVAVTVLTADRKDIAIGFVVAAVLAVGLFRGMAAGVMALARRVVIRGRAVRNRPVLRLALTNLYRPGASTAPVVLSLGLGVSVLVASVLTQANLTRQVHERLPESAPAYYFIDIQPRQLEAFRKAVASVPGAQVLNTADMTRGRVVRLKDQPVTPESVSKESEWAVRGDRGLTSAAAKPDDAVIVEGTWWAADHAGPPLVSVAATLAKGLGIGVGDRITLNVLGRDITATVANLREVDWSSLSMNFAFVISPDALKGAPRTWIATVAAPPSAELAVERAVGKALRNVSAIPVRQALETVEQIMTTAAQAIRVTTALTLLAGILVLASAIAAGHRRRVYDAVVLKVLGAPRALLARAWLLEYGLIGAATALLAAGVGTGAAWMIVTKVMKMPWEAMPGLTAAVSLISIALTLTGGAVGTLKALSEKPGRVLRAE</sequence>
<evidence type="ECO:0000256" key="4">
    <source>
        <dbReference type="ARBA" id="ARBA00022989"/>
    </source>
</evidence>
<protein>
    <submittedName>
        <fullName evidence="8">Putative ABC transport system permease protein</fullName>
    </submittedName>
</protein>
<dbReference type="InterPro" id="IPR038766">
    <property type="entry name" value="Membrane_comp_ABC_pdt"/>
</dbReference>
<proteinExistence type="predicted"/>
<organism evidence="8 9">
    <name type="scientific">Novispirillum itersonii</name>
    <name type="common">Aquaspirillum itersonii</name>
    <dbReference type="NCBI Taxonomy" id="189"/>
    <lineage>
        <taxon>Bacteria</taxon>
        <taxon>Pseudomonadati</taxon>
        <taxon>Pseudomonadota</taxon>
        <taxon>Alphaproteobacteria</taxon>
        <taxon>Rhodospirillales</taxon>
        <taxon>Novispirillaceae</taxon>
        <taxon>Novispirillum</taxon>
    </lineage>
</organism>
<comment type="subcellular location">
    <subcellularLocation>
        <location evidence="1">Cell membrane</location>
        <topology evidence="1">Multi-pass membrane protein</topology>
    </subcellularLocation>
</comment>
<evidence type="ECO:0000256" key="2">
    <source>
        <dbReference type="ARBA" id="ARBA00022475"/>
    </source>
</evidence>
<name>A0A7X0DLD6_NOVIT</name>